<protein>
    <submittedName>
        <fullName evidence="1">Uncharacterized protein</fullName>
    </submittedName>
</protein>
<dbReference type="PATRIC" id="fig|480.237.peg.398"/>
<evidence type="ECO:0000313" key="2">
    <source>
        <dbReference type="Proteomes" id="UP000078228"/>
    </source>
</evidence>
<proteinExistence type="predicted"/>
<keyword evidence="2" id="KW-1185">Reference proteome</keyword>
<dbReference type="RefSeq" id="WP_155733886.1">
    <property type="nucleotide sequence ID" value="NZ_LXHC01000028.1"/>
</dbReference>
<gene>
    <name evidence="1" type="ORF">AO384_1815</name>
</gene>
<dbReference type="Proteomes" id="UP000078228">
    <property type="component" value="Unassembled WGS sequence"/>
</dbReference>
<organism evidence="1 2">
    <name type="scientific">Moraxella catarrhalis</name>
    <name type="common">Branhamella catarrhalis</name>
    <dbReference type="NCBI Taxonomy" id="480"/>
    <lineage>
        <taxon>Bacteria</taxon>
        <taxon>Pseudomonadati</taxon>
        <taxon>Pseudomonadota</taxon>
        <taxon>Gammaproteobacteria</taxon>
        <taxon>Moraxellales</taxon>
        <taxon>Moraxellaceae</taxon>
        <taxon>Moraxella</taxon>
    </lineage>
</organism>
<accession>A0A198UDF0</accession>
<dbReference type="AlphaFoldDB" id="A0A198UDF0"/>
<evidence type="ECO:0000313" key="1">
    <source>
        <dbReference type="EMBL" id="OAU94458.1"/>
    </source>
</evidence>
<reference evidence="1 2" key="1">
    <citation type="journal article" date="2016" name="Genome Biol. Evol.">
        <title>Comparative Genomic Analyses of the Moraxella catarrhalis Serosensitive and Seroresistant Lineages Demonstrate Their Independent Evolution.</title>
        <authorList>
            <person name="Earl J.P."/>
            <person name="de Vries S.P."/>
            <person name="Ahmed A."/>
            <person name="Powell E."/>
            <person name="Schultz M.P."/>
            <person name="Hermans P.W."/>
            <person name="Hill D.J."/>
            <person name="Zhou Z."/>
            <person name="Constantinidou C.I."/>
            <person name="Hu F.Z."/>
            <person name="Bootsma H.J."/>
            <person name="Ehrlich G.D."/>
        </authorList>
    </citation>
    <scope>NUCLEOTIDE SEQUENCE [LARGE SCALE GENOMIC DNA]</scope>
    <source>
        <strain evidence="1 2">Z7542</strain>
    </source>
</reference>
<comment type="caution">
    <text evidence="1">The sequence shown here is derived from an EMBL/GenBank/DDBJ whole genome shotgun (WGS) entry which is preliminary data.</text>
</comment>
<name>A0A198UDF0_MORCA</name>
<dbReference type="EMBL" id="LXHC01000028">
    <property type="protein sequence ID" value="OAU94458.1"/>
    <property type="molecule type" value="Genomic_DNA"/>
</dbReference>
<sequence>MEYFYGKNRQIHIHKTSSELINGRAAQGVIAKVLGHIAYFYNEYEAPKEIYEKM</sequence>